<dbReference type="Gene3D" id="1.10.4080.10">
    <property type="entry name" value="ADP-ribosylation/Crystallin J1"/>
    <property type="match status" value="2"/>
</dbReference>
<dbReference type="EMBL" id="SBHS01000006">
    <property type="protein sequence ID" value="TWU75903.1"/>
    <property type="molecule type" value="Genomic_DNA"/>
</dbReference>
<dbReference type="AlphaFoldDB" id="A0A5C6GIV1"/>
<dbReference type="Proteomes" id="UP000317257">
    <property type="component" value="Unassembled WGS sequence"/>
</dbReference>
<gene>
    <name evidence="1" type="ORF">ED733_005981</name>
</gene>
<dbReference type="InterPro" id="IPR036705">
    <property type="entry name" value="Ribosyl_crysJ1_sf"/>
</dbReference>
<comment type="caution">
    <text evidence="1">The sequence shown here is derived from an EMBL/GenBank/DDBJ whole genome shotgun (WGS) entry which is preliminary data.</text>
</comment>
<protein>
    <submittedName>
        <fullName evidence="1">Uncharacterized protein</fullName>
    </submittedName>
</protein>
<evidence type="ECO:0000313" key="1">
    <source>
        <dbReference type="EMBL" id="TWU75903.1"/>
    </source>
</evidence>
<accession>A0A5C6GIV1</accession>
<sequence>MSLKSTDALSERQSRVVDALLALHAGDSLDDSVKFESHALVHARYPHGLRDIIGGGPCHWAVGQATDDTDMTRGLFQPDLDKLVKESLRISKITHDDERFTISCAVYNRIVAALIRGSIPESALKLYGADGWQMTPLSSFTEDRAEEDEPPLLTIVEPSGAFELARQFY</sequence>
<proteinExistence type="predicted"/>
<evidence type="ECO:0000313" key="2">
    <source>
        <dbReference type="Proteomes" id="UP000317257"/>
    </source>
</evidence>
<dbReference type="InterPro" id="IPR005502">
    <property type="entry name" value="Ribosyl_crysJ1"/>
</dbReference>
<organism evidence="1 2">
    <name type="scientific">Metarhizium rileyi (strain RCEF 4871)</name>
    <name type="common">Nomuraea rileyi</name>
    <dbReference type="NCBI Taxonomy" id="1649241"/>
    <lineage>
        <taxon>Eukaryota</taxon>
        <taxon>Fungi</taxon>
        <taxon>Dikarya</taxon>
        <taxon>Ascomycota</taxon>
        <taxon>Pezizomycotina</taxon>
        <taxon>Sordariomycetes</taxon>
        <taxon>Hypocreomycetidae</taxon>
        <taxon>Hypocreales</taxon>
        <taxon>Clavicipitaceae</taxon>
        <taxon>Metarhizium</taxon>
    </lineage>
</organism>
<dbReference type="SUPFAM" id="SSF101478">
    <property type="entry name" value="ADP-ribosylglycohydrolase"/>
    <property type="match status" value="1"/>
</dbReference>
<reference evidence="2" key="1">
    <citation type="submission" date="2018-12" db="EMBL/GenBank/DDBJ databases">
        <title>The complete genome of Metarhizium rileyi, a key fungal pathogen of Lepidoptera.</title>
        <authorList>
            <person name="Binneck E."/>
            <person name="Lastra C.C.L."/>
            <person name="Sosa-Gomez D.R."/>
        </authorList>
    </citation>
    <scope>NUCLEOTIDE SEQUENCE [LARGE SCALE GENOMIC DNA]</scope>
    <source>
        <strain evidence="2">Cep018-CH2</strain>
    </source>
</reference>
<name>A0A5C6GIV1_METRR</name>
<dbReference type="Pfam" id="PF03747">
    <property type="entry name" value="ADP_ribosyl_GH"/>
    <property type="match status" value="1"/>
</dbReference>